<dbReference type="KEGG" id="hro:HELRODRAFT_166124"/>
<dbReference type="AlphaFoldDB" id="T1EXT6"/>
<dbReference type="RefSeq" id="XP_009031395.1">
    <property type="nucleotide sequence ID" value="XM_009033147.1"/>
</dbReference>
<keyword evidence="11" id="KW-1185">Reference proteome</keyword>
<feature type="domain" description="Protein kinase" evidence="8">
    <location>
        <begin position="75"/>
        <end position="326"/>
    </location>
</feature>
<dbReference type="FunFam" id="1.10.510.10:FF:000554">
    <property type="entry name" value="Predicted protein"/>
    <property type="match status" value="1"/>
</dbReference>
<dbReference type="InterPro" id="IPR050198">
    <property type="entry name" value="Non-receptor_tyrosine_kinases"/>
</dbReference>
<keyword evidence="2" id="KW-0808">Transferase</keyword>
<dbReference type="EnsemblMetazoa" id="HelroT166124">
    <property type="protein sequence ID" value="HelroP166124"/>
    <property type="gene ID" value="HelroG166124"/>
</dbReference>
<reference evidence="11" key="1">
    <citation type="submission" date="2012-12" db="EMBL/GenBank/DDBJ databases">
        <authorList>
            <person name="Hellsten U."/>
            <person name="Grimwood J."/>
            <person name="Chapman J.A."/>
            <person name="Shapiro H."/>
            <person name="Aerts A."/>
            <person name="Otillar R.P."/>
            <person name="Terry A.Y."/>
            <person name="Boore J.L."/>
            <person name="Simakov O."/>
            <person name="Marletaz F."/>
            <person name="Cho S.-J."/>
            <person name="Edsinger-Gonzales E."/>
            <person name="Havlak P."/>
            <person name="Kuo D.-H."/>
            <person name="Larsson T."/>
            <person name="Lv J."/>
            <person name="Arendt D."/>
            <person name="Savage R."/>
            <person name="Osoegawa K."/>
            <person name="de Jong P."/>
            <person name="Lindberg D.R."/>
            <person name="Seaver E.C."/>
            <person name="Weisblat D.A."/>
            <person name="Putnam N.H."/>
            <person name="Grigoriev I.V."/>
            <person name="Rokhsar D.S."/>
        </authorList>
    </citation>
    <scope>NUCLEOTIDE SEQUENCE</scope>
</reference>
<dbReference type="GO" id="GO:0005524">
    <property type="term" value="F:ATP binding"/>
    <property type="evidence" value="ECO:0007669"/>
    <property type="project" value="UniProtKB-KW"/>
</dbReference>
<evidence type="ECO:0000256" key="4">
    <source>
        <dbReference type="ARBA" id="ARBA00022777"/>
    </source>
</evidence>
<dbReference type="GO" id="GO:0004713">
    <property type="term" value="F:protein tyrosine kinase activity"/>
    <property type="evidence" value="ECO:0000318"/>
    <property type="project" value="GO_Central"/>
</dbReference>
<evidence type="ECO:0000256" key="6">
    <source>
        <dbReference type="ARBA" id="ARBA00023137"/>
    </source>
</evidence>
<dbReference type="EMBL" id="AMQM01002262">
    <property type="status" value="NOT_ANNOTATED_CDS"/>
    <property type="molecule type" value="Genomic_DNA"/>
</dbReference>
<dbReference type="Pfam" id="PF08919">
    <property type="entry name" value="F_actin_bind"/>
    <property type="match status" value="1"/>
</dbReference>
<feature type="compositionally biased region" description="Basic and acidic residues" evidence="7">
    <location>
        <begin position="17"/>
        <end position="33"/>
    </location>
</feature>
<feature type="compositionally biased region" description="Polar residues" evidence="7">
    <location>
        <begin position="1016"/>
        <end position="1027"/>
    </location>
</feature>
<dbReference type="GO" id="GO:0005886">
    <property type="term" value="C:plasma membrane"/>
    <property type="evidence" value="ECO:0000318"/>
    <property type="project" value="GO_Central"/>
</dbReference>
<dbReference type="PROSITE" id="PS00109">
    <property type="entry name" value="PROTEIN_KINASE_TYR"/>
    <property type="match status" value="1"/>
</dbReference>
<evidence type="ECO:0000259" key="8">
    <source>
        <dbReference type="PROSITE" id="PS50011"/>
    </source>
</evidence>
<dbReference type="EMBL" id="KB097753">
    <property type="protein sequence ID" value="ESN90458.1"/>
    <property type="molecule type" value="Genomic_DNA"/>
</dbReference>
<feature type="region of interest" description="Disordered" evidence="7">
    <location>
        <begin position="1016"/>
        <end position="1036"/>
    </location>
</feature>
<evidence type="ECO:0000256" key="1">
    <source>
        <dbReference type="ARBA" id="ARBA00022553"/>
    </source>
</evidence>
<dbReference type="PRINTS" id="PR00109">
    <property type="entry name" value="TYRKINASE"/>
</dbReference>
<keyword evidence="1" id="KW-0597">Phosphoprotein</keyword>
<dbReference type="PROSITE" id="PS50011">
    <property type="entry name" value="PROTEIN_KINASE_DOM"/>
    <property type="match status" value="1"/>
</dbReference>
<dbReference type="STRING" id="6412.T1EXT6"/>
<dbReference type="PANTHER" id="PTHR24418">
    <property type="entry name" value="TYROSINE-PROTEIN KINASE"/>
    <property type="match status" value="1"/>
</dbReference>
<dbReference type="OrthoDB" id="98077at2759"/>
<reference evidence="10" key="3">
    <citation type="submission" date="2015-06" db="UniProtKB">
        <authorList>
            <consortium name="EnsemblMetazoa"/>
        </authorList>
    </citation>
    <scope>IDENTIFICATION</scope>
</reference>
<dbReference type="Pfam" id="PF07714">
    <property type="entry name" value="PK_Tyr_Ser-Thr"/>
    <property type="match status" value="1"/>
</dbReference>
<dbReference type="HOGENOM" id="CLU_270435_0_0_1"/>
<evidence type="ECO:0000256" key="2">
    <source>
        <dbReference type="ARBA" id="ARBA00022679"/>
    </source>
</evidence>
<dbReference type="InParanoid" id="T1EXT6"/>
<organism evidence="10 11">
    <name type="scientific">Helobdella robusta</name>
    <name type="common">Californian leech</name>
    <dbReference type="NCBI Taxonomy" id="6412"/>
    <lineage>
        <taxon>Eukaryota</taxon>
        <taxon>Metazoa</taxon>
        <taxon>Spiralia</taxon>
        <taxon>Lophotrochozoa</taxon>
        <taxon>Annelida</taxon>
        <taxon>Clitellata</taxon>
        <taxon>Hirudinea</taxon>
        <taxon>Rhynchobdellida</taxon>
        <taxon>Glossiphoniidae</taxon>
        <taxon>Helobdella</taxon>
    </lineage>
</organism>
<dbReference type="CTD" id="20201386"/>
<evidence type="ECO:0000256" key="5">
    <source>
        <dbReference type="ARBA" id="ARBA00022840"/>
    </source>
</evidence>
<dbReference type="Gene3D" id="1.20.120.330">
    <property type="entry name" value="Nucleotidyltransferases domain 2"/>
    <property type="match status" value="1"/>
</dbReference>
<reference evidence="9 11" key="2">
    <citation type="journal article" date="2013" name="Nature">
        <title>Insights into bilaterian evolution from three spiralian genomes.</title>
        <authorList>
            <person name="Simakov O."/>
            <person name="Marletaz F."/>
            <person name="Cho S.J."/>
            <person name="Edsinger-Gonzales E."/>
            <person name="Havlak P."/>
            <person name="Hellsten U."/>
            <person name="Kuo D.H."/>
            <person name="Larsson T."/>
            <person name="Lv J."/>
            <person name="Arendt D."/>
            <person name="Savage R."/>
            <person name="Osoegawa K."/>
            <person name="de Jong P."/>
            <person name="Grimwood J."/>
            <person name="Chapman J.A."/>
            <person name="Shapiro H."/>
            <person name="Aerts A."/>
            <person name="Otillar R.P."/>
            <person name="Terry A.Y."/>
            <person name="Boore J.L."/>
            <person name="Grigoriev I.V."/>
            <person name="Lindberg D.R."/>
            <person name="Seaver E.C."/>
            <person name="Weisblat D.A."/>
            <person name="Putnam N.H."/>
            <person name="Rokhsar D.S."/>
        </authorList>
    </citation>
    <scope>NUCLEOTIDE SEQUENCE</scope>
</reference>
<protein>
    <recommendedName>
        <fullName evidence="8">Protein kinase domain-containing protein</fullName>
    </recommendedName>
</protein>
<dbReference type="InterPro" id="IPR008266">
    <property type="entry name" value="Tyr_kinase_AS"/>
</dbReference>
<dbReference type="InterPro" id="IPR000719">
    <property type="entry name" value="Prot_kinase_dom"/>
</dbReference>
<feature type="compositionally biased region" description="Polar residues" evidence="7">
    <location>
        <begin position="590"/>
        <end position="605"/>
    </location>
</feature>
<evidence type="ECO:0000313" key="9">
    <source>
        <dbReference type="EMBL" id="ESN90458.1"/>
    </source>
</evidence>
<proteinExistence type="predicted"/>
<dbReference type="InterPro" id="IPR015015">
    <property type="entry name" value="F-actin-binding"/>
</dbReference>
<feature type="region of interest" description="Disordered" evidence="7">
    <location>
        <begin position="1"/>
        <end position="41"/>
    </location>
</feature>
<keyword evidence="5" id="KW-0067">ATP-binding</keyword>
<dbReference type="InterPro" id="IPR020635">
    <property type="entry name" value="Tyr_kinase_cat_dom"/>
</dbReference>
<evidence type="ECO:0000256" key="3">
    <source>
        <dbReference type="ARBA" id="ARBA00022741"/>
    </source>
</evidence>
<dbReference type="GeneID" id="20201386"/>
<keyword evidence="6" id="KW-0829">Tyrosine-protein kinase</keyword>
<feature type="region of interest" description="Disordered" evidence="7">
    <location>
        <begin position="590"/>
        <end position="635"/>
    </location>
</feature>
<dbReference type="InterPro" id="IPR011009">
    <property type="entry name" value="Kinase-like_dom_sf"/>
</dbReference>
<evidence type="ECO:0000313" key="10">
    <source>
        <dbReference type="EnsemblMetazoa" id="HelroP166124"/>
    </source>
</evidence>
<sequence>MGGQQGKESSKNSLGRTKSDKNKLNHNALKENKSLSALADQSSSEEVLDNLNHSWSSRESLLKPVESDSQNLFIALYDFTSGSGQYGDVYEGIWLSRNLTVAVKTLKEETMVLKDFLEEASVMKEMKHPNLVQLLGVCTLEPPFFIITEFMSKGNLLEFLRNSNEDEVSSTVLFYMATQIASAMAYLEAKNFIHRDLAARNCLVGENHQVKVADFGLARLMKDDTYTAHAGAKFPIKWTAPEGLAYNRFSTKSDVWAFGVLLWELATRGQSPYPGVDLTDVYHLLENGYRMEKPDECPSAVYRLMNKCWKWEPHDRPSFKQIHDLLDNVLFTASQTSATAGLHDLGKDFKLFIFITDKEFESGDEVEDEKIKIVHNFLGSNISPGSTLSSFASKSNLRRAPAPPARTSSFRDQNLNFMGLDYESRFMFDSINYNNIMDGNNNIGVQNPYNNSLNQDNSTALDTSHCWSNDHLLSESFSDHVQSQSSSDDLLSTSASQSRSGSFDRILLSGGGHNKVNRHNHHRQAVMESSSELMPDAEDKKTPDTDGSDSFFPPPPAFLLLEEEKHSSTSRQNTNVEKCNKLKIFENKTTQNSSKSLSRRQTTSGMGLGKENLEEDSFFDSGHSSPAPGAFFSGNANSEMAPVPMPRNCVTMPRNAPAMSCRDELNEVLGRRRRSDLNKDKDVLKSKELSPEKSAGEISNNIFLKRKLKNTKINENKTGNVNDVSQLSHTVGVMPTPEVRKKVEDWQASVEKSLIQEDEPKNVSSNKKSFYFEKNISPSKEKNFCSGNAVDDQTVAPVCILPSQALNSLKKVSKKVNNVDEPQDNINLLKDKKNVVNLRPLSNNLNRGSPKLGIVALREKRMSSCEIGSTKNMDDEVERKWTLPKLKPVVRDNLSLKDLKNESSLANVKSIKSPIPEGNLEENIDEKISSSKTAQKIHESSKASLNFLKMRKSPCNDDILNDQNVLTSQNNFSAAKNTSPPSKHFVAKTDVDTPSINFLNELKQSQTRIVTSNNAKVTQLSPKTSPDTQQTSSLSNTSLVDAKASCATSPKKFINIINSFQNQLKSDSDSAVDSKTIYVPNNSDSTDTVDKKFSKESVLDLLSIVQAKLSQVEHTMNSQTVIGTTKSTVLNLADDLHLFTNSCRSYVDSLPPHMKFQFRDLLNSVEQAGNNFCVNSLNISGKKHENSLALLRESLNNTEDALKK</sequence>
<dbReference type="Gene3D" id="1.10.510.10">
    <property type="entry name" value="Transferase(Phosphotransferase) domain 1"/>
    <property type="match status" value="1"/>
</dbReference>
<dbReference type="InterPro" id="IPR001245">
    <property type="entry name" value="Ser-Thr/Tyr_kinase_cat_dom"/>
</dbReference>
<name>T1EXT6_HELRO</name>
<dbReference type="SUPFAM" id="SSF56112">
    <property type="entry name" value="Protein kinase-like (PK-like)"/>
    <property type="match status" value="1"/>
</dbReference>
<dbReference type="GO" id="GO:0004715">
    <property type="term" value="F:non-membrane spanning protein tyrosine kinase activity"/>
    <property type="evidence" value="ECO:0007669"/>
    <property type="project" value="InterPro"/>
</dbReference>
<gene>
    <name evidence="10" type="primary">20201386</name>
    <name evidence="9" type="ORF">HELRODRAFT_166124</name>
</gene>
<feature type="region of interest" description="Disordered" evidence="7">
    <location>
        <begin position="503"/>
        <end position="556"/>
    </location>
</feature>
<accession>T1EXT6</accession>
<evidence type="ECO:0000256" key="7">
    <source>
        <dbReference type="SAM" id="MobiDB-lite"/>
    </source>
</evidence>
<dbReference type="eggNOG" id="KOG4278">
    <property type="taxonomic scope" value="Eukaryota"/>
</dbReference>
<dbReference type="Proteomes" id="UP000015101">
    <property type="component" value="Unassembled WGS sequence"/>
</dbReference>
<dbReference type="SMART" id="SM00219">
    <property type="entry name" value="TyrKc"/>
    <property type="match status" value="1"/>
</dbReference>
<keyword evidence="3" id="KW-0547">Nucleotide-binding</keyword>
<feature type="compositionally biased region" description="Basic residues" evidence="7">
    <location>
        <begin position="515"/>
        <end position="524"/>
    </location>
</feature>
<keyword evidence="4" id="KW-0418">Kinase</keyword>
<evidence type="ECO:0000313" key="11">
    <source>
        <dbReference type="Proteomes" id="UP000015101"/>
    </source>
</evidence>